<dbReference type="GO" id="GO:0016592">
    <property type="term" value="C:mediator complex"/>
    <property type="evidence" value="ECO:0007669"/>
    <property type="project" value="InterPro"/>
</dbReference>
<dbReference type="GO" id="GO:0008270">
    <property type="term" value="F:zinc ion binding"/>
    <property type="evidence" value="ECO:0007669"/>
    <property type="project" value="UniProtKB-KW"/>
</dbReference>
<accession>D3AYR7</accession>
<dbReference type="AlphaFoldDB" id="D3AYR7"/>
<evidence type="ECO:0000256" key="7">
    <source>
        <dbReference type="SAM" id="MobiDB-lite"/>
    </source>
</evidence>
<dbReference type="GO" id="GO:0003713">
    <property type="term" value="F:transcription coactivator activity"/>
    <property type="evidence" value="ECO:0007669"/>
    <property type="project" value="TreeGrafter"/>
</dbReference>
<dbReference type="RefSeq" id="XP_020438200.1">
    <property type="nucleotide sequence ID" value="XM_020572342.1"/>
</dbReference>
<organism evidence="9 10">
    <name type="scientific">Heterostelium pallidum (strain ATCC 26659 / Pp 5 / PN500)</name>
    <name type="common">Cellular slime mold</name>
    <name type="synonym">Polysphondylium pallidum</name>
    <dbReference type="NCBI Taxonomy" id="670386"/>
    <lineage>
        <taxon>Eukaryota</taxon>
        <taxon>Amoebozoa</taxon>
        <taxon>Evosea</taxon>
        <taxon>Eumycetozoa</taxon>
        <taxon>Dictyostelia</taxon>
        <taxon>Acytosteliales</taxon>
        <taxon>Acytosteliaceae</taxon>
        <taxon>Heterostelium</taxon>
    </lineage>
</organism>
<keyword evidence="4" id="KW-0804">Transcription</keyword>
<dbReference type="InterPro" id="IPR015915">
    <property type="entry name" value="Kelch-typ_b-propeller"/>
</dbReference>
<dbReference type="Proteomes" id="UP000001396">
    <property type="component" value="Unassembled WGS sequence"/>
</dbReference>
<dbReference type="Gene3D" id="2.120.10.80">
    <property type="entry name" value="Kelch-type beta propeller"/>
    <property type="match status" value="1"/>
</dbReference>
<protein>
    <submittedName>
        <fullName evidence="9">Putative mediator complex subunit 27</fullName>
    </submittedName>
</protein>
<dbReference type="InterPro" id="IPR000315">
    <property type="entry name" value="Znf_B-box"/>
</dbReference>
<dbReference type="InParanoid" id="D3AYR7"/>
<evidence type="ECO:0000256" key="4">
    <source>
        <dbReference type="ARBA" id="ARBA00023163"/>
    </source>
</evidence>
<evidence type="ECO:0000313" key="10">
    <source>
        <dbReference type="Proteomes" id="UP000001396"/>
    </source>
</evidence>
<keyword evidence="6" id="KW-0479">Metal-binding</keyword>
<comment type="caution">
    <text evidence="9">The sequence shown here is derived from an EMBL/GenBank/DDBJ whole genome shotgun (WGS) entry which is preliminary data.</text>
</comment>
<name>D3AYR7_HETP5</name>
<comment type="subcellular location">
    <subcellularLocation>
        <location evidence="1">Nucleus</location>
    </subcellularLocation>
</comment>
<keyword evidence="6" id="KW-0863">Zinc-finger</keyword>
<evidence type="ECO:0000256" key="5">
    <source>
        <dbReference type="ARBA" id="ARBA00023242"/>
    </source>
</evidence>
<keyword evidence="3" id="KW-0805">Transcription regulation</keyword>
<evidence type="ECO:0000256" key="6">
    <source>
        <dbReference type="PROSITE-ProRule" id="PRU00024"/>
    </source>
</evidence>
<keyword evidence="6" id="KW-0862">Zinc</keyword>
<dbReference type="SUPFAM" id="SSF117281">
    <property type="entry name" value="Kelch motif"/>
    <property type="match status" value="1"/>
</dbReference>
<dbReference type="STRING" id="670386.D3AYR7"/>
<feature type="region of interest" description="Disordered" evidence="7">
    <location>
        <begin position="665"/>
        <end position="714"/>
    </location>
</feature>
<sequence>MTENSNIFISFCSTHQKECELICFDCNVLFCSRCLNAHKNHNSEHIHNITEELLNIFNDENNFNQNTSCLLKTKLNSSWLTLKKLSSRYHSLEVKRKDVVDLFDGLIKSLVLQQHKVAKPIVDDQDKIKKQIGDLFSEIKSLITIINFNNNKDNKYNNNNKNSNNNNNNNRENMTFQFMEQASNEHIEMLLHSINEYESLYSFVNNNKELFSISNNEEKDDDHGDDDMRWDHQNQYQQQQSNTSINNDSFYHILLDLIYKFNKKYNVIQLKEQQVQFLESLRTTNSYNTQQDGSMTLIDLTDSTNVSMETINTSWSGGFHLTYNSIVKVDSHVYIFGNYNGDRQNKYCRLSMKSKTIDHQSDIKNIEFGRTMSVCYDGQDYIYLVNGYNDDSFTSLKRIDRFHVKTQCFERYHQLECEDSIHIHSFFFNGLLYSLPIKERKIYIFDPIKKKAEVIIDDHLKSYTMAATNDEKGNIFILSIDNKLVRYNIPSKKFYPLCSIKQIENEQSMVYHQVSNSESYIYLFGGKDHGNYRYSIANNHWELFFEDDKFVRSFCGSNTKVILLSNSIFQQQMSNPNYNIGHQQQQQQQQLVHPQQQQLHQQQIQQQQIQQQQLQQQLQQQQQHQQQQQQHQLQQQQQQLQQQQQQQLQLQQQQQQQLQQQQQHLQNRNITSTPNTTTTTATNIPTAATTTTTISTPTSSASSSTSIQQQPLSIIPPKEETHKLPTVQQKHILEQYDEIIEQIGFLRVNVDQIFSTIIEEAKQSVNNQSMPIINPSISREAKQQVLVQALTTIKQSLKKIEVQQQQLAPYSFFPHTSSFQPIEQLWAQHTGIYDQLNIKVQNQIKLEYFWRHETAKKSTFALNLLESKLNEKYPTLLRSSHVDSNTMKKRKQIIDEKLPLSSTSTSTTNTVTSISTSTTSSPILRSKSASLSPILKSTTSLDTYSNIDSIIQSAKQETALEIHKIQSHPYKDVSKGLFVIFSDVFKCLISFAMSEESSECYRIDRIAFFGIKEKFDSFWDTSKFNIFRKISENSYEAISYYTSNTGGTSILKNILNWIWSFRGLFVEECKGCQNILQLDSSMFMYLPPSYRTFDGTFTPYHPICYHTHSHQQQQQQK</sequence>
<feature type="compositionally biased region" description="Low complexity" evidence="7">
    <location>
        <begin position="665"/>
        <end position="707"/>
    </location>
</feature>
<evidence type="ECO:0000256" key="3">
    <source>
        <dbReference type="ARBA" id="ARBA00023015"/>
    </source>
</evidence>
<dbReference type="PANTHER" id="PTHR13130:SF4">
    <property type="entry name" value="MEDIATOR OF RNA POLYMERASE II TRANSCRIPTION SUBUNIT 27"/>
    <property type="match status" value="1"/>
</dbReference>
<evidence type="ECO:0000259" key="8">
    <source>
        <dbReference type="PROSITE" id="PS50119"/>
    </source>
</evidence>
<dbReference type="GO" id="GO:0006357">
    <property type="term" value="P:regulation of transcription by RNA polymerase II"/>
    <property type="evidence" value="ECO:0007669"/>
    <property type="project" value="TreeGrafter"/>
</dbReference>
<comment type="similarity">
    <text evidence="2">Belongs to the Mediator complex subunit 27 family.</text>
</comment>
<dbReference type="InterPro" id="IPR021627">
    <property type="entry name" value="Mediator_Med27"/>
</dbReference>
<dbReference type="SUPFAM" id="SSF57845">
    <property type="entry name" value="B-box zinc-binding domain"/>
    <property type="match status" value="1"/>
</dbReference>
<dbReference type="GeneID" id="31356861"/>
<evidence type="ECO:0000256" key="2">
    <source>
        <dbReference type="ARBA" id="ARBA00008048"/>
    </source>
</evidence>
<evidence type="ECO:0000313" key="9">
    <source>
        <dbReference type="EMBL" id="EFA86094.1"/>
    </source>
</evidence>
<dbReference type="PROSITE" id="PS50119">
    <property type="entry name" value="ZF_BBOX"/>
    <property type="match status" value="1"/>
</dbReference>
<proteinExistence type="inferred from homology"/>
<evidence type="ECO:0000256" key="1">
    <source>
        <dbReference type="ARBA" id="ARBA00004123"/>
    </source>
</evidence>
<reference evidence="9 10" key="1">
    <citation type="journal article" date="2011" name="Genome Res.">
        <title>Phylogeny-wide analysis of social amoeba genomes highlights ancient origins for complex intercellular communication.</title>
        <authorList>
            <person name="Heidel A.J."/>
            <person name="Lawal H.M."/>
            <person name="Felder M."/>
            <person name="Schilde C."/>
            <person name="Helps N.R."/>
            <person name="Tunggal B."/>
            <person name="Rivero F."/>
            <person name="John U."/>
            <person name="Schleicher M."/>
            <person name="Eichinger L."/>
            <person name="Platzer M."/>
            <person name="Noegel A.A."/>
            <person name="Schaap P."/>
            <person name="Gloeckner G."/>
        </authorList>
    </citation>
    <scope>NUCLEOTIDE SEQUENCE [LARGE SCALE GENOMIC DNA]</scope>
    <source>
        <strain evidence="10">ATCC 26659 / Pp 5 / PN500</strain>
    </source>
</reference>
<keyword evidence="10" id="KW-1185">Reference proteome</keyword>
<keyword evidence="5" id="KW-0539">Nucleus</keyword>
<feature type="domain" description="B box-type" evidence="8">
    <location>
        <begin position="11"/>
        <end position="52"/>
    </location>
</feature>
<dbReference type="EMBL" id="ADBJ01000004">
    <property type="protein sequence ID" value="EFA86094.1"/>
    <property type="molecule type" value="Genomic_DNA"/>
</dbReference>
<gene>
    <name evidence="9" type="primary">med27</name>
    <name evidence="9" type="ORF">PPL_01331</name>
</gene>
<dbReference type="Pfam" id="PF11571">
    <property type="entry name" value="Med27"/>
    <property type="match status" value="1"/>
</dbReference>
<dbReference type="PANTHER" id="PTHR13130">
    <property type="entry name" value="34 KDA TRANSCRIPTIONAL CO-ACTIVATOR-RELATED"/>
    <property type="match status" value="1"/>
</dbReference>